<dbReference type="AlphaFoldDB" id="A0AAE0C178"/>
<sequence length="161" mass="17559">MNGLTSEIVGSVLQDWTPPSQNATICDIGGGLGHVLIKFAQHYPDIKGTVLDLPSVVERTTKFIEENELAPRRRAIAGSFLEPYPPEFSECDVFYLKQVLHNWGGELAVTILKQIAAVAKPGASLLATEFILAETRAPQEHHMSKLKSLADVNMLACFAEG</sequence>
<dbReference type="InterPro" id="IPR016461">
    <property type="entry name" value="COMT-like"/>
</dbReference>
<comment type="caution">
    <text evidence="5">The sequence shown here is derived from an EMBL/GenBank/DDBJ whole genome shotgun (WGS) entry which is preliminary data.</text>
</comment>
<dbReference type="InterPro" id="IPR029063">
    <property type="entry name" value="SAM-dependent_MTases_sf"/>
</dbReference>
<keyword evidence="3" id="KW-0949">S-adenosyl-L-methionine</keyword>
<evidence type="ECO:0000256" key="2">
    <source>
        <dbReference type="ARBA" id="ARBA00022679"/>
    </source>
</evidence>
<keyword evidence="2" id="KW-0808">Transferase</keyword>
<dbReference type="Pfam" id="PF00891">
    <property type="entry name" value="Methyltransf_2"/>
    <property type="match status" value="1"/>
</dbReference>
<organism evidence="5 6">
    <name type="scientific">Cymbomonas tetramitiformis</name>
    <dbReference type="NCBI Taxonomy" id="36881"/>
    <lineage>
        <taxon>Eukaryota</taxon>
        <taxon>Viridiplantae</taxon>
        <taxon>Chlorophyta</taxon>
        <taxon>Pyramimonadophyceae</taxon>
        <taxon>Pyramimonadales</taxon>
        <taxon>Pyramimonadaceae</taxon>
        <taxon>Cymbomonas</taxon>
    </lineage>
</organism>
<gene>
    <name evidence="5" type="ORF">CYMTET_44544</name>
</gene>
<dbReference type="SUPFAM" id="SSF53335">
    <property type="entry name" value="S-adenosyl-L-methionine-dependent methyltransferases"/>
    <property type="match status" value="1"/>
</dbReference>
<dbReference type="PANTHER" id="PTHR43712">
    <property type="entry name" value="PUTATIVE (AFU_ORTHOLOGUE AFUA_4G14580)-RELATED"/>
    <property type="match status" value="1"/>
</dbReference>
<evidence type="ECO:0000313" key="5">
    <source>
        <dbReference type="EMBL" id="KAK3245909.1"/>
    </source>
</evidence>
<accession>A0AAE0C178</accession>
<name>A0AAE0C178_9CHLO</name>
<evidence type="ECO:0000256" key="3">
    <source>
        <dbReference type="ARBA" id="ARBA00022691"/>
    </source>
</evidence>
<dbReference type="Gene3D" id="3.40.50.150">
    <property type="entry name" value="Vaccinia Virus protein VP39"/>
    <property type="match status" value="1"/>
</dbReference>
<proteinExistence type="predicted"/>
<protein>
    <recommendedName>
        <fullName evidence="4">O-methyltransferase C-terminal domain-containing protein</fullName>
    </recommendedName>
</protein>
<keyword evidence="6" id="KW-1185">Reference proteome</keyword>
<evidence type="ECO:0000256" key="1">
    <source>
        <dbReference type="ARBA" id="ARBA00022603"/>
    </source>
</evidence>
<dbReference type="InterPro" id="IPR001077">
    <property type="entry name" value="COMT_C"/>
</dbReference>
<evidence type="ECO:0000313" key="6">
    <source>
        <dbReference type="Proteomes" id="UP001190700"/>
    </source>
</evidence>
<feature type="domain" description="O-methyltransferase C-terminal" evidence="4">
    <location>
        <begin position="12"/>
        <end position="159"/>
    </location>
</feature>
<dbReference type="GO" id="GO:0032259">
    <property type="term" value="P:methylation"/>
    <property type="evidence" value="ECO:0007669"/>
    <property type="project" value="UniProtKB-KW"/>
</dbReference>
<dbReference type="Proteomes" id="UP001190700">
    <property type="component" value="Unassembled WGS sequence"/>
</dbReference>
<evidence type="ECO:0000259" key="4">
    <source>
        <dbReference type="Pfam" id="PF00891"/>
    </source>
</evidence>
<keyword evidence="1" id="KW-0489">Methyltransferase</keyword>
<dbReference type="GO" id="GO:0008171">
    <property type="term" value="F:O-methyltransferase activity"/>
    <property type="evidence" value="ECO:0007669"/>
    <property type="project" value="InterPro"/>
</dbReference>
<reference evidence="5 6" key="1">
    <citation type="journal article" date="2015" name="Genome Biol. Evol.">
        <title>Comparative Genomics of a Bacterivorous Green Alga Reveals Evolutionary Causalities and Consequences of Phago-Mixotrophic Mode of Nutrition.</title>
        <authorList>
            <person name="Burns J.A."/>
            <person name="Paasch A."/>
            <person name="Narechania A."/>
            <person name="Kim E."/>
        </authorList>
    </citation>
    <scope>NUCLEOTIDE SEQUENCE [LARGE SCALE GENOMIC DNA]</scope>
    <source>
        <strain evidence="5 6">PLY_AMNH</strain>
    </source>
</reference>
<dbReference type="EMBL" id="LGRX02030272">
    <property type="protein sequence ID" value="KAK3245909.1"/>
    <property type="molecule type" value="Genomic_DNA"/>
</dbReference>
<dbReference type="PROSITE" id="PS51683">
    <property type="entry name" value="SAM_OMT_II"/>
    <property type="match status" value="1"/>
</dbReference>
<dbReference type="CDD" id="cd02440">
    <property type="entry name" value="AdoMet_MTases"/>
    <property type="match status" value="1"/>
</dbReference>
<dbReference type="PANTHER" id="PTHR43712:SF2">
    <property type="entry name" value="O-METHYLTRANSFERASE CICE"/>
    <property type="match status" value="1"/>
</dbReference>